<dbReference type="EMBL" id="JAJNOC010000005">
    <property type="protein sequence ID" value="MCD2517865.1"/>
    <property type="molecule type" value="Genomic_DNA"/>
</dbReference>
<feature type="chain" id="PRO_5047055143" evidence="1">
    <location>
        <begin position="22"/>
        <end position="137"/>
    </location>
</feature>
<gene>
    <name evidence="2" type="ORF">LQ564_16250</name>
</gene>
<feature type="signal peptide" evidence="1">
    <location>
        <begin position="1"/>
        <end position="21"/>
    </location>
</feature>
<comment type="caution">
    <text evidence="2">The sequence shown here is derived from an EMBL/GenBank/DDBJ whole genome shotgun (WGS) entry which is preliminary data.</text>
</comment>
<keyword evidence="1" id="KW-0732">Signal</keyword>
<proteinExistence type="predicted"/>
<evidence type="ECO:0000313" key="3">
    <source>
        <dbReference type="Proteomes" id="UP001179361"/>
    </source>
</evidence>
<sequence length="137" mass="15212">MRTYAIALSLGSLLCAAQAAAGDFRCFHSLGPGRQLRLEFGIAQEGAETAYVRYEHGSADIPLRLVKRDAVEMAPGRPMEFTTTWKEDLPGGGSYTVISQGARVYGFTYIRSKDRKALAFEEDLDAWEESGCRWTPR</sequence>
<reference evidence="2" key="1">
    <citation type="submission" date="2021-11" db="EMBL/GenBank/DDBJ databases">
        <title>The complete genome of Massilia sp sp. G4R7.</title>
        <authorList>
            <person name="Liu L."/>
            <person name="Yue J."/>
            <person name="Yuan J."/>
            <person name="Yang F."/>
            <person name="Li L."/>
        </authorList>
    </citation>
    <scope>NUCLEOTIDE SEQUENCE</scope>
    <source>
        <strain evidence="2">G4R7</strain>
    </source>
</reference>
<protein>
    <submittedName>
        <fullName evidence="2">Uncharacterized protein</fullName>
    </submittedName>
</protein>
<name>A0ABS8QB55_9BURK</name>
<dbReference type="RefSeq" id="WP_231059156.1">
    <property type="nucleotide sequence ID" value="NZ_JAJNOC010000005.1"/>
</dbReference>
<accession>A0ABS8QB55</accession>
<evidence type="ECO:0000256" key="1">
    <source>
        <dbReference type="SAM" id="SignalP"/>
    </source>
</evidence>
<dbReference type="Proteomes" id="UP001179361">
    <property type="component" value="Unassembled WGS sequence"/>
</dbReference>
<evidence type="ECO:0000313" key="2">
    <source>
        <dbReference type="EMBL" id="MCD2517865.1"/>
    </source>
</evidence>
<organism evidence="2 3">
    <name type="scientific">Massilia phyllostachyos</name>
    <dbReference type="NCBI Taxonomy" id="2898585"/>
    <lineage>
        <taxon>Bacteria</taxon>
        <taxon>Pseudomonadati</taxon>
        <taxon>Pseudomonadota</taxon>
        <taxon>Betaproteobacteria</taxon>
        <taxon>Burkholderiales</taxon>
        <taxon>Oxalobacteraceae</taxon>
        <taxon>Telluria group</taxon>
        <taxon>Massilia</taxon>
    </lineage>
</organism>
<keyword evidence="3" id="KW-1185">Reference proteome</keyword>